<keyword evidence="2" id="KW-0378">Hydrolase</keyword>
<dbReference type="SMART" id="SM00195">
    <property type="entry name" value="DSPc"/>
    <property type="match status" value="1"/>
</dbReference>
<evidence type="ECO:0000256" key="3">
    <source>
        <dbReference type="ARBA" id="ARBA00022912"/>
    </source>
</evidence>
<accession>G0U8E1</accession>
<dbReference type="InterPro" id="IPR020422">
    <property type="entry name" value="TYR_PHOSPHATASE_DUAL_dom"/>
</dbReference>
<gene>
    <name evidence="7" type="ORF">TVY486_1113490</name>
</gene>
<dbReference type="PANTHER" id="PTHR45948">
    <property type="entry name" value="DUAL SPECIFICITY PROTEIN PHOSPHATASE DDB_G0269404-RELATED"/>
    <property type="match status" value="1"/>
</dbReference>
<comment type="catalytic activity">
    <reaction evidence="5">
        <text>O-phospho-L-threonyl-[protein] + H2O = L-threonyl-[protein] + phosphate</text>
        <dbReference type="Rhea" id="RHEA:47004"/>
        <dbReference type="Rhea" id="RHEA-COMP:11060"/>
        <dbReference type="Rhea" id="RHEA-COMP:11605"/>
        <dbReference type="ChEBI" id="CHEBI:15377"/>
        <dbReference type="ChEBI" id="CHEBI:30013"/>
        <dbReference type="ChEBI" id="CHEBI:43474"/>
        <dbReference type="ChEBI" id="CHEBI:61977"/>
        <dbReference type="EC" id="3.1.3.16"/>
    </reaction>
</comment>
<evidence type="ECO:0000256" key="2">
    <source>
        <dbReference type="ARBA" id="ARBA00022801"/>
    </source>
</evidence>
<dbReference type="GO" id="GO:0005829">
    <property type="term" value="C:cytosol"/>
    <property type="evidence" value="ECO:0007669"/>
    <property type="project" value="TreeGrafter"/>
</dbReference>
<evidence type="ECO:0000256" key="4">
    <source>
        <dbReference type="ARBA" id="ARBA00047761"/>
    </source>
</evidence>
<dbReference type="Gene3D" id="3.90.190.10">
    <property type="entry name" value="Protein tyrosine phosphatase superfamily"/>
    <property type="match status" value="1"/>
</dbReference>
<dbReference type="GO" id="GO:0004722">
    <property type="term" value="F:protein serine/threonine phosphatase activity"/>
    <property type="evidence" value="ECO:0007669"/>
    <property type="project" value="UniProtKB-EC"/>
</dbReference>
<evidence type="ECO:0000259" key="6">
    <source>
        <dbReference type="PROSITE" id="PS50056"/>
    </source>
</evidence>
<proteinExistence type="inferred from homology"/>
<dbReference type="GO" id="GO:0004725">
    <property type="term" value="F:protein tyrosine phosphatase activity"/>
    <property type="evidence" value="ECO:0007669"/>
    <property type="project" value="TreeGrafter"/>
</dbReference>
<comment type="similarity">
    <text evidence="1">Belongs to the protein-tyrosine phosphatase family. Non-receptor class dual specificity subfamily.</text>
</comment>
<dbReference type="OMA" id="MEGMARW"/>
<dbReference type="AlphaFoldDB" id="G0U8E1"/>
<dbReference type="VEuPathDB" id="TriTrypDB:TvY486_1113490"/>
<dbReference type="PANTHER" id="PTHR45948:SF2">
    <property type="entry name" value="DUAL SPECIFICITY PROTEIN PHOSPHATASE"/>
    <property type="match status" value="1"/>
</dbReference>
<dbReference type="PROSITE" id="PS50056">
    <property type="entry name" value="TYR_PHOSPHATASE_2"/>
    <property type="match status" value="1"/>
</dbReference>
<organism evidence="7">
    <name type="scientific">Trypanosoma vivax (strain Y486)</name>
    <dbReference type="NCBI Taxonomy" id="1055687"/>
    <lineage>
        <taxon>Eukaryota</taxon>
        <taxon>Discoba</taxon>
        <taxon>Euglenozoa</taxon>
        <taxon>Kinetoplastea</taxon>
        <taxon>Metakinetoplastina</taxon>
        <taxon>Trypanosomatida</taxon>
        <taxon>Trypanosomatidae</taxon>
        <taxon>Trypanosoma</taxon>
        <taxon>Duttonella</taxon>
    </lineage>
</organism>
<dbReference type="InterPro" id="IPR029021">
    <property type="entry name" value="Prot-tyrosine_phosphatase-like"/>
</dbReference>
<evidence type="ECO:0000256" key="1">
    <source>
        <dbReference type="ARBA" id="ARBA00008601"/>
    </source>
</evidence>
<dbReference type="SUPFAM" id="SSF52799">
    <property type="entry name" value="(Phosphotyrosine protein) phosphatases II"/>
    <property type="match status" value="1"/>
</dbReference>
<feature type="domain" description="Tyrosine specific protein phosphatases" evidence="6">
    <location>
        <begin position="190"/>
        <end position="262"/>
    </location>
</feature>
<dbReference type="InterPro" id="IPR000340">
    <property type="entry name" value="Dual-sp_phosphatase_cat-dom"/>
</dbReference>
<sequence length="287" mass="31750">MLGDCADLRVFLQKWRSGDSGNVGSKIKPRSFRPNYIVPRLYLGAIKDVQDIPLLNGRLVPEKLLLMVSTCEPTNEPRLEFRHVLPATVKGEVAEACKMKVSSRVRRLAVCAWEELEACLNRLSREGPSLMEGMARWLKLFFQSATKSMAGTGTGGADLGRSQIPKESNEGVLYMKLCLPWKDEPTFAVRQYFPLAVSLMQCTMDELQGAVVCYCAAGKSRSATLVCAFLLHYYCKECAAGNKSCSATSAVSTVLEFVREARLCVGPNEGFVQQLREYANDLFATPP</sequence>
<comment type="catalytic activity">
    <reaction evidence="4">
        <text>O-phospho-L-seryl-[protein] + H2O = L-seryl-[protein] + phosphate</text>
        <dbReference type="Rhea" id="RHEA:20629"/>
        <dbReference type="Rhea" id="RHEA-COMP:9863"/>
        <dbReference type="Rhea" id="RHEA-COMP:11604"/>
        <dbReference type="ChEBI" id="CHEBI:15377"/>
        <dbReference type="ChEBI" id="CHEBI:29999"/>
        <dbReference type="ChEBI" id="CHEBI:43474"/>
        <dbReference type="ChEBI" id="CHEBI:83421"/>
        <dbReference type="EC" id="3.1.3.16"/>
    </reaction>
</comment>
<keyword evidence="3" id="KW-0904">Protein phosphatase</keyword>
<protein>
    <recommendedName>
        <fullName evidence="6">Tyrosine specific protein phosphatases domain-containing protein</fullName>
    </recommendedName>
</protein>
<evidence type="ECO:0000313" key="7">
    <source>
        <dbReference type="EMBL" id="CCC53865.1"/>
    </source>
</evidence>
<name>G0U8E1_TRYVY</name>
<dbReference type="EMBL" id="HE573027">
    <property type="protein sequence ID" value="CCC53865.1"/>
    <property type="molecule type" value="Genomic_DNA"/>
</dbReference>
<evidence type="ECO:0000256" key="5">
    <source>
        <dbReference type="ARBA" id="ARBA00048336"/>
    </source>
</evidence>
<dbReference type="Pfam" id="PF00782">
    <property type="entry name" value="DSPc"/>
    <property type="match status" value="1"/>
</dbReference>
<dbReference type="CDD" id="cd14498">
    <property type="entry name" value="DSP"/>
    <property type="match status" value="1"/>
</dbReference>
<reference evidence="7" key="1">
    <citation type="journal article" date="2012" name="Proc. Natl. Acad. Sci. U.S.A.">
        <title>Antigenic diversity is generated by distinct evolutionary mechanisms in African trypanosome species.</title>
        <authorList>
            <person name="Jackson A.P."/>
            <person name="Berry A."/>
            <person name="Aslett M."/>
            <person name="Allison H.C."/>
            <person name="Burton P."/>
            <person name="Vavrova-Anderson J."/>
            <person name="Brown R."/>
            <person name="Browne H."/>
            <person name="Corton N."/>
            <person name="Hauser H."/>
            <person name="Gamble J."/>
            <person name="Gilderthorp R."/>
            <person name="Marcello L."/>
            <person name="McQuillan J."/>
            <person name="Otto T.D."/>
            <person name="Quail M.A."/>
            <person name="Sanders M.J."/>
            <person name="van Tonder A."/>
            <person name="Ginger M.L."/>
            <person name="Field M.C."/>
            <person name="Barry J.D."/>
            <person name="Hertz-Fowler C."/>
            <person name="Berriman M."/>
        </authorList>
    </citation>
    <scope>NUCLEOTIDE SEQUENCE</scope>
    <source>
        <strain evidence="7">Y486</strain>
    </source>
</reference>
<dbReference type="GO" id="GO:0007165">
    <property type="term" value="P:signal transduction"/>
    <property type="evidence" value="ECO:0007669"/>
    <property type="project" value="TreeGrafter"/>
</dbReference>
<dbReference type="InterPro" id="IPR000387">
    <property type="entry name" value="Tyr_Pase_dom"/>
</dbReference>